<keyword evidence="3" id="KW-0378">Hydrolase</keyword>
<evidence type="ECO:0000256" key="4">
    <source>
        <dbReference type="ARBA" id="ARBA00022842"/>
    </source>
</evidence>
<dbReference type="CDD" id="cd07522">
    <property type="entry name" value="HAD_cN-II"/>
    <property type="match status" value="1"/>
</dbReference>
<name>A0A498HPC3_MALDO</name>
<dbReference type="InterPro" id="IPR023214">
    <property type="entry name" value="HAD_sf"/>
</dbReference>
<proteinExistence type="inferred from homology"/>
<protein>
    <submittedName>
        <fullName evidence="6">Uncharacterized protein</fullName>
    </submittedName>
</protein>
<dbReference type="GO" id="GO:0070300">
    <property type="term" value="F:phosphatidic acid binding"/>
    <property type="evidence" value="ECO:0007669"/>
    <property type="project" value="InterPro"/>
</dbReference>
<dbReference type="GO" id="GO:0034196">
    <property type="term" value="P:acylglycerol transport"/>
    <property type="evidence" value="ECO:0007669"/>
    <property type="project" value="InterPro"/>
</dbReference>
<accession>A0A498HPC3</accession>
<feature type="region of interest" description="Disordered" evidence="5">
    <location>
        <begin position="1"/>
        <end position="45"/>
    </location>
</feature>
<reference evidence="6 7" key="1">
    <citation type="submission" date="2018-10" db="EMBL/GenBank/DDBJ databases">
        <title>A high-quality apple genome assembly.</title>
        <authorList>
            <person name="Hu J."/>
        </authorList>
    </citation>
    <scope>NUCLEOTIDE SEQUENCE [LARGE SCALE GENOMIC DNA]</scope>
    <source>
        <strain evidence="7">cv. HFTH1</strain>
        <tissue evidence="6">Young leaf</tissue>
    </source>
</reference>
<dbReference type="InterPro" id="IPR036412">
    <property type="entry name" value="HAD-like_sf"/>
</dbReference>
<gene>
    <name evidence="6" type="ORF">DVH24_025253</name>
</gene>
<evidence type="ECO:0000256" key="1">
    <source>
        <dbReference type="ARBA" id="ARBA00009589"/>
    </source>
</evidence>
<dbReference type="GO" id="GO:0009941">
    <property type="term" value="C:chloroplast envelope"/>
    <property type="evidence" value="ECO:0007669"/>
    <property type="project" value="TreeGrafter"/>
</dbReference>
<dbReference type="GO" id="GO:1990052">
    <property type="term" value="P:ER to chloroplast lipid transport"/>
    <property type="evidence" value="ECO:0007669"/>
    <property type="project" value="InterPro"/>
</dbReference>
<evidence type="ECO:0000313" key="7">
    <source>
        <dbReference type="Proteomes" id="UP000290289"/>
    </source>
</evidence>
<evidence type="ECO:0000256" key="5">
    <source>
        <dbReference type="SAM" id="MobiDB-lite"/>
    </source>
</evidence>
<dbReference type="PANTHER" id="PTHR34954">
    <property type="entry name" value="EXPRESSED PROTEIN"/>
    <property type="match status" value="1"/>
</dbReference>
<dbReference type="AlphaFoldDB" id="A0A498HPC3"/>
<sequence length="1239" mass="138703">MKLTHDQIQWSGGASENCETDQHHHDDHDHNHDHHHGHRGPIDPTVVPAAERQTNQSLPQTLKKQTFTSATASAFPVVIFSDSTLLLLLSRSAPATARTQLSALEMYAFEALGKFSVFRETPVSMAASSSLRTPFRIRPMSQNFISSKNLRRNGGMKCNCSSSGSGVDEKSAFSVTSSSKYEVDYLGEKTKGDLNVKMEHLQAFGIDGDVTLKGPIEEVARVEAEEAGDLLRDLGIPSPFSSRQSPRGIFCSRTLNLRSISAIGYDMDYTLMHYNVICWSQSTLVTITILVTAGAGGGGIVDCLTWICIFQAWEGRAYDYCMENLKKVGFPVDGLAFDPDLVIRGLVIDKENGNLVKADRFGYVKRAMHGTSMLSNRAVSEMYGRELVDLRKETRWEFLNTLFSVSEAVAYMQAVGTALFWAHVEGQLKSEIMSKPELFVTPDPELPLALLDQKEAGKKLLLITNSDYHYTDKMMQHSFNRFLPNEMGWRDLFDIVIVSARKPEFFQMSHPMYEVVTGEGLMRPCFKAKTGGLYSGGSAQMVENSLNIHGDEILYVGDHIYTDVSQSKVHLRWRTALICRELEEEYSALIHSRGHRAALVDLINQKEVVGDLFNQLRLASQRRTKGRPAQTLAATNLDDQELSESMQKLLIVMQRLDQKIAPMLEADGELFNKRWGFLSRAGFWDKSHLMRQIEKYADIYTSRVSNFLHYTPFMYFRSQEQTLAHDSYSYYCSRFNGSAMDDEVNFAEAAEEAETRSNLGMEMKKLRWAMDGSFWDLDMSTPRTLDGLVRPVPGDPLPLGLTRGAKLSRPKQIDFMQRFMPSPLVPSYAPANGFTLQRVLTLPIGDNWFGTFLGQFNVQRFISAVKKSGKEAPPDSVSSWLQSIGTHLREKSLYALSFCSEFWLTPDDTLVLSVDGYGDDKKPRKKALFQHKFPHHNLTVEAVWPGLFVDKPGNYWDVPFSMSLDLASVASDSGASYHVCARHNSGTPDRFDGGQSDVVPATLLPGLSVTSAFSFKKNFELWRSHAQKLRMVQPFDIFLSNPHVSASGIIGKALHLQNYTGAAMTASFGDSSVRSQIADDGPQGFRGFSFRAPGVKSAFLADIFASATFTAQHGNFQRLFLDLTRFHARLDFPSGSKFLSGAAHLAQDYFNSQQPKLEAIQDICPNATLSLQQQICGPVSFRVDSGVAVELKNRDWNIRVDEPVFALEYALQVLGSAKAVAWYSPKHQECMIELRFYET</sequence>
<feature type="compositionally biased region" description="Basic and acidic residues" evidence="5">
    <location>
        <begin position="20"/>
        <end position="32"/>
    </location>
</feature>
<keyword evidence="4" id="KW-0460">Magnesium</keyword>
<dbReference type="Proteomes" id="UP000290289">
    <property type="component" value="Chromosome 16"/>
</dbReference>
<dbReference type="PANTHER" id="PTHR34954:SF4">
    <property type="entry name" value="PROTEIN TRIGALACTOSYLDIACYLGLYCEROL 4, CHLOROPLASTIC"/>
    <property type="match status" value="1"/>
</dbReference>
<dbReference type="FunFam" id="3.40.50.1000:FF:000076">
    <property type="entry name" value="Haloacid dehalogenase hydrolase"/>
    <property type="match status" value="1"/>
</dbReference>
<evidence type="ECO:0000256" key="3">
    <source>
        <dbReference type="ARBA" id="ARBA00022801"/>
    </source>
</evidence>
<comment type="caution">
    <text evidence="6">The sequence shown here is derived from an EMBL/GenBank/DDBJ whole genome shotgun (WGS) entry which is preliminary data.</text>
</comment>
<dbReference type="SUPFAM" id="SSF56784">
    <property type="entry name" value="HAD-like"/>
    <property type="match status" value="2"/>
</dbReference>
<comment type="similarity">
    <text evidence="1">Belongs to the 5'(3')-deoxyribonucleotidase family.</text>
</comment>
<dbReference type="GO" id="GO:0016787">
    <property type="term" value="F:hydrolase activity"/>
    <property type="evidence" value="ECO:0007669"/>
    <property type="project" value="UniProtKB-KW"/>
</dbReference>
<keyword evidence="2" id="KW-0479">Metal-binding</keyword>
<evidence type="ECO:0000313" key="6">
    <source>
        <dbReference type="EMBL" id="RXH71752.1"/>
    </source>
</evidence>
<dbReference type="Gene3D" id="3.40.50.1000">
    <property type="entry name" value="HAD superfamily/HAD-like"/>
    <property type="match status" value="1"/>
</dbReference>
<dbReference type="GO" id="GO:0046872">
    <property type="term" value="F:metal ion binding"/>
    <property type="evidence" value="ECO:0007669"/>
    <property type="project" value="UniProtKB-KW"/>
</dbReference>
<dbReference type="NCBIfam" id="TIGR02244">
    <property type="entry name" value="HAD-IG-Ncltidse"/>
    <property type="match status" value="1"/>
</dbReference>
<organism evidence="6 7">
    <name type="scientific">Malus domestica</name>
    <name type="common">Apple</name>
    <name type="synonym">Pyrus malus</name>
    <dbReference type="NCBI Taxonomy" id="3750"/>
    <lineage>
        <taxon>Eukaryota</taxon>
        <taxon>Viridiplantae</taxon>
        <taxon>Streptophyta</taxon>
        <taxon>Embryophyta</taxon>
        <taxon>Tracheophyta</taxon>
        <taxon>Spermatophyta</taxon>
        <taxon>Magnoliopsida</taxon>
        <taxon>eudicotyledons</taxon>
        <taxon>Gunneridae</taxon>
        <taxon>Pentapetalae</taxon>
        <taxon>rosids</taxon>
        <taxon>fabids</taxon>
        <taxon>Rosales</taxon>
        <taxon>Rosaceae</taxon>
        <taxon>Amygdaloideae</taxon>
        <taxon>Maleae</taxon>
        <taxon>Malus</taxon>
    </lineage>
</organism>
<dbReference type="InterPro" id="IPR044160">
    <property type="entry name" value="TGD4-like"/>
</dbReference>
<dbReference type="InterPro" id="IPR008380">
    <property type="entry name" value="HAD-SF_hydro_IG_5-nucl"/>
</dbReference>
<feature type="compositionally biased region" description="Polar residues" evidence="5">
    <location>
        <begin position="1"/>
        <end position="14"/>
    </location>
</feature>
<dbReference type="Pfam" id="PF05761">
    <property type="entry name" value="5_nucleotid"/>
    <property type="match status" value="2"/>
</dbReference>
<dbReference type="EMBL" id="RDQH01000342">
    <property type="protein sequence ID" value="RXH71752.1"/>
    <property type="molecule type" value="Genomic_DNA"/>
</dbReference>
<evidence type="ECO:0000256" key="2">
    <source>
        <dbReference type="ARBA" id="ARBA00022723"/>
    </source>
</evidence>
<keyword evidence="7" id="KW-1185">Reference proteome</keyword>